<dbReference type="Gene3D" id="3.40.50.300">
    <property type="entry name" value="P-loop containing nucleotide triphosphate hydrolases"/>
    <property type="match status" value="1"/>
</dbReference>
<dbReference type="PANTHER" id="PTHR47963:SF10">
    <property type="entry name" value="ATP-DEPENDENT RNA HELICASE DDX6_DHH1"/>
    <property type="match status" value="1"/>
</dbReference>
<dbReference type="InterPro" id="IPR014001">
    <property type="entry name" value="Helicase_ATP-bd"/>
</dbReference>
<sequence>MGCLCGMNPLLMVIPRRNPNNSLLLLSSYTDRDISFASCRSKRASFAASSSSVSMAEAPPASCSPTLRDICRGKVPEHIIKRAEEIGYVVPTDVQQQSLPVLLSGRDCVLHAQTGSGKTLAYLLSVFSATNIQRSAVQALIVVPNRELGMQVTKVARMLSAKPVGFEFTQKTCTVMALLDGGMLKRHKSWLKAEPPEIVVATIASLTQMIEKNVFKLDTLRVLVIDEVDFIFSSSKQVYSLRKLLTSYSTIHTRQTVFASASIPQHNRFLYDCVQQKWTKNDVVHIHVNPIEPMPSRLSHNFVVCNKKERLHILLSLLQRDAPKSGIIFVGVQSEKSKKAGKPPSTTLVIEYLRESYNGGLEALLLEENMNFNARATSLSLATL</sequence>
<evidence type="ECO:0000259" key="7">
    <source>
        <dbReference type="PROSITE" id="PS51192"/>
    </source>
</evidence>
<keyword evidence="2" id="KW-0547">Nucleotide-binding</keyword>
<evidence type="ECO:0000313" key="8">
    <source>
        <dbReference type="EMBL" id="ONK63706.1"/>
    </source>
</evidence>
<name>A0A5P1ECU1_ASPOF</name>
<gene>
    <name evidence="8" type="ORF">A4U43_C07F18040</name>
</gene>
<feature type="domain" description="Helicase ATP-binding" evidence="7">
    <location>
        <begin position="99"/>
        <end position="281"/>
    </location>
</feature>
<keyword evidence="3" id="KW-0378">Hydrolase</keyword>
<dbReference type="SMART" id="SM00487">
    <property type="entry name" value="DEXDc"/>
    <property type="match status" value="1"/>
</dbReference>
<organism evidence="8 9">
    <name type="scientific">Asparagus officinalis</name>
    <name type="common">Garden asparagus</name>
    <dbReference type="NCBI Taxonomy" id="4686"/>
    <lineage>
        <taxon>Eukaryota</taxon>
        <taxon>Viridiplantae</taxon>
        <taxon>Streptophyta</taxon>
        <taxon>Embryophyta</taxon>
        <taxon>Tracheophyta</taxon>
        <taxon>Spermatophyta</taxon>
        <taxon>Magnoliopsida</taxon>
        <taxon>Liliopsida</taxon>
        <taxon>Asparagales</taxon>
        <taxon>Asparagaceae</taxon>
        <taxon>Asparagoideae</taxon>
        <taxon>Asparagus</taxon>
    </lineage>
</organism>
<reference evidence="9" key="1">
    <citation type="journal article" date="2017" name="Nat. Commun.">
        <title>The asparagus genome sheds light on the origin and evolution of a young Y chromosome.</title>
        <authorList>
            <person name="Harkess A."/>
            <person name="Zhou J."/>
            <person name="Xu C."/>
            <person name="Bowers J.E."/>
            <person name="Van der Hulst R."/>
            <person name="Ayyampalayam S."/>
            <person name="Mercati F."/>
            <person name="Riccardi P."/>
            <person name="McKain M.R."/>
            <person name="Kakrana A."/>
            <person name="Tang H."/>
            <person name="Ray J."/>
            <person name="Groenendijk J."/>
            <person name="Arikit S."/>
            <person name="Mathioni S.M."/>
            <person name="Nakano M."/>
            <person name="Shan H."/>
            <person name="Telgmann-Rauber A."/>
            <person name="Kanno A."/>
            <person name="Yue Z."/>
            <person name="Chen H."/>
            <person name="Li W."/>
            <person name="Chen Y."/>
            <person name="Xu X."/>
            <person name="Zhang Y."/>
            <person name="Luo S."/>
            <person name="Chen H."/>
            <person name="Gao J."/>
            <person name="Mao Z."/>
            <person name="Pires J.C."/>
            <person name="Luo M."/>
            <person name="Kudrna D."/>
            <person name="Wing R.A."/>
            <person name="Meyers B.C."/>
            <person name="Yi K."/>
            <person name="Kong H."/>
            <person name="Lavrijsen P."/>
            <person name="Sunseri F."/>
            <person name="Falavigna A."/>
            <person name="Ye Y."/>
            <person name="Leebens-Mack J.H."/>
            <person name="Chen G."/>
        </authorList>
    </citation>
    <scope>NUCLEOTIDE SEQUENCE [LARGE SCALE GENOMIC DNA]</scope>
    <source>
        <strain evidence="9">cv. DH0086</strain>
    </source>
</reference>
<dbReference type="CDD" id="cd00268">
    <property type="entry name" value="DEADc"/>
    <property type="match status" value="1"/>
</dbReference>
<dbReference type="GO" id="GO:0016787">
    <property type="term" value="F:hydrolase activity"/>
    <property type="evidence" value="ECO:0007669"/>
    <property type="project" value="UniProtKB-KW"/>
</dbReference>
<dbReference type="InterPro" id="IPR027417">
    <property type="entry name" value="P-loop_NTPase"/>
</dbReference>
<dbReference type="EMBL" id="CM007387">
    <property type="protein sequence ID" value="ONK63706.1"/>
    <property type="molecule type" value="Genomic_DNA"/>
</dbReference>
<proteinExistence type="predicted"/>
<dbReference type="Pfam" id="PF00270">
    <property type="entry name" value="DEAD"/>
    <property type="match status" value="1"/>
</dbReference>
<dbReference type="Gramene" id="ONK63706">
    <property type="protein sequence ID" value="ONK63706"/>
    <property type="gene ID" value="A4U43_C07F18040"/>
</dbReference>
<keyword evidence="4" id="KW-0347">Helicase</keyword>
<evidence type="ECO:0000313" key="9">
    <source>
        <dbReference type="Proteomes" id="UP000243459"/>
    </source>
</evidence>
<accession>A0A5P1ECU1</accession>
<dbReference type="InterPro" id="IPR011545">
    <property type="entry name" value="DEAD/DEAH_box_helicase_dom"/>
</dbReference>
<evidence type="ECO:0000256" key="5">
    <source>
        <dbReference type="ARBA" id="ARBA00022840"/>
    </source>
</evidence>
<evidence type="ECO:0000256" key="2">
    <source>
        <dbReference type="ARBA" id="ARBA00022741"/>
    </source>
</evidence>
<dbReference type="PROSITE" id="PS51192">
    <property type="entry name" value="HELICASE_ATP_BIND_1"/>
    <property type="match status" value="1"/>
</dbReference>
<evidence type="ECO:0000256" key="6">
    <source>
        <dbReference type="ARBA" id="ARBA00047984"/>
    </source>
</evidence>
<dbReference type="GO" id="GO:0003724">
    <property type="term" value="F:RNA helicase activity"/>
    <property type="evidence" value="ECO:0007669"/>
    <property type="project" value="UniProtKB-EC"/>
</dbReference>
<dbReference type="GO" id="GO:0003723">
    <property type="term" value="F:RNA binding"/>
    <property type="evidence" value="ECO:0007669"/>
    <property type="project" value="TreeGrafter"/>
</dbReference>
<dbReference type="AlphaFoldDB" id="A0A5P1ECU1"/>
<keyword evidence="9" id="KW-1185">Reference proteome</keyword>
<dbReference type="OMA" id="FIRCETE"/>
<comment type="catalytic activity">
    <reaction evidence="6">
        <text>ATP + H2O = ADP + phosphate + H(+)</text>
        <dbReference type="Rhea" id="RHEA:13065"/>
        <dbReference type="ChEBI" id="CHEBI:15377"/>
        <dbReference type="ChEBI" id="CHEBI:15378"/>
        <dbReference type="ChEBI" id="CHEBI:30616"/>
        <dbReference type="ChEBI" id="CHEBI:43474"/>
        <dbReference type="ChEBI" id="CHEBI:456216"/>
        <dbReference type="EC" id="3.6.4.13"/>
    </reaction>
</comment>
<protein>
    <recommendedName>
        <fullName evidence="1">RNA helicase</fullName>
        <ecNumber evidence="1">3.6.4.13</ecNumber>
    </recommendedName>
</protein>
<dbReference type="GO" id="GO:0005524">
    <property type="term" value="F:ATP binding"/>
    <property type="evidence" value="ECO:0007669"/>
    <property type="project" value="UniProtKB-KW"/>
</dbReference>
<dbReference type="SUPFAM" id="SSF52540">
    <property type="entry name" value="P-loop containing nucleoside triphosphate hydrolases"/>
    <property type="match status" value="1"/>
</dbReference>
<dbReference type="InterPro" id="IPR044742">
    <property type="entry name" value="DEAD/DEAH_RhlB"/>
</dbReference>
<keyword evidence="5" id="KW-0067">ATP-binding</keyword>
<evidence type="ECO:0000256" key="3">
    <source>
        <dbReference type="ARBA" id="ARBA00022801"/>
    </source>
</evidence>
<evidence type="ECO:0000256" key="4">
    <source>
        <dbReference type="ARBA" id="ARBA00022806"/>
    </source>
</evidence>
<dbReference type="Proteomes" id="UP000243459">
    <property type="component" value="Chromosome 7"/>
</dbReference>
<evidence type="ECO:0000256" key="1">
    <source>
        <dbReference type="ARBA" id="ARBA00012552"/>
    </source>
</evidence>
<dbReference type="InterPro" id="IPR050547">
    <property type="entry name" value="DEAD_box_RNA_helicases"/>
</dbReference>
<dbReference type="PANTHER" id="PTHR47963">
    <property type="entry name" value="DEAD-BOX ATP-DEPENDENT RNA HELICASE 47, MITOCHONDRIAL"/>
    <property type="match status" value="1"/>
</dbReference>
<dbReference type="EC" id="3.6.4.13" evidence="1"/>